<evidence type="ECO:0000313" key="2">
    <source>
        <dbReference type="EMBL" id="RAV17326.1"/>
    </source>
</evidence>
<comment type="caution">
    <text evidence="2">The sequence shown here is derived from an EMBL/GenBank/DDBJ whole genome shotgun (WGS) entry which is preliminary data.</text>
</comment>
<feature type="transmembrane region" description="Helical" evidence="1">
    <location>
        <begin position="351"/>
        <end position="367"/>
    </location>
</feature>
<keyword evidence="1" id="KW-0812">Transmembrane</keyword>
<dbReference type="AlphaFoldDB" id="A0A329MDE9"/>
<evidence type="ECO:0000256" key="1">
    <source>
        <dbReference type="SAM" id="Phobius"/>
    </source>
</evidence>
<evidence type="ECO:0000313" key="3">
    <source>
        <dbReference type="Proteomes" id="UP000250369"/>
    </source>
</evidence>
<accession>A0A329MDE9</accession>
<feature type="transmembrane region" description="Helical" evidence="1">
    <location>
        <begin position="29"/>
        <end position="45"/>
    </location>
</feature>
<reference evidence="2 3" key="1">
    <citation type="journal article" date="2009" name="Int. J. Syst. Evol. Microbiol.">
        <title>Paenibacillus contaminans sp. nov., isolated from a contaminated laboratory plate.</title>
        <authorList>
            <person name="Chou J.H."/>
            <person name="Lee J.H."/>
            <person name="Lin M.C."/>
            <person name="Chang P.S."/>
            <person name="Arun A.B."/>
            <person name="Young C.C."/>
            <person name="Chen W.M."/>
        </authorList>
    </citation>
    <scope>NUCLEOTIDE SEQUENCE [LARGE SCALE GENOMIC DNA]</scope>
    <source>
        <strain evidence="2 3">CKOBP-6</strain>
    </source>
</reference>
<dbReference type="EMBL" id="QMFB01000019">
    <property type="protein sequence ID" value="RAV17326.1"/>
    <property type="molecule type" value="Genomic_DNA"/>
</dbReference>
<dbReference type="RefSeq" id="WP_113034177.1">
    <property type="nucleotide sequence ID" value="NZ_QMFB01000019.1"/>
</dbReference>
<feature type="transmembrane region" description="Helical" evidence="1">
    <location>
        <begin position="6"/>
        <end position="22"/>
    </location>
</feature>
<organism evidence="2 3">
    <name type="scientific">Paenibacillus contaminans</name>
    <dbReference type="NCBI Taxonomy" id="450362"/>
    <lineage>
        <taxon>Bacteria</taxon>
        <taxon>Bacillati</taxon>
        <taxon>Bacillota</taxon>
        <taxon>Bacilli</taxon>
        <taxon>Bacillales</taxon>
        <taxon>Paenibacillaceae</taxon>
        <taxon>Paenibacillus</taxon>
    </lineage>
</organism>
<feature type="transmembrane region" description="Helical" evidence="1">
    <location>
        <begin position="190"/>
        <end position="209"/>
    </location>
</feature>
<proteinExistence type="predicted"/>
<dbReference type="Proteomes" id="UP000250369">
    <property type="component" value="Unassembled WGS sequence"/>
</dbReference>
<evidence type="ECO:0008006" key="4">
    <source>
        <dbReference type="Google" id="ProtNLM"/>
    </source>
</evidence>
<protein>
    <recommendedName>
        <fullName evidence="4">TM2 domain-containing protein</fullName>
    </recommendedName>
</protein>
<feature type="transmembrane region" description="Helical" evidence="1">
    <location>
        <begin position="387"/>
        <end position="410"/>
    </location>
</feature>
<feature type="transmembrane region" description="Helical" evidence="1">
    <location>
        <begin position="57"/>
        <end position="82"/>
    </location>
</feature>
<keyword evidence="1" id="KW-1133">Transmembrane helix</keyword>
<keyword evidence="3" id="KW-1185">Reference proteome</keyword>
<feature type="transmembrane region" description="Helical" evidence="1">
    <location>
        <begin position="305"/>
        <end position="330"/>
    </location>
</feature>
<feature type="transmembrane region" description="Helical" evidence="1">
    <location>
        <begin position="215"/>
        <end position="234"/>
    </location>
</feature>
<dbReference type="OrthoDB" id="82335at2"/>
<name>A0A329MDE9_9BACL</name>
<sequence>MNKNPIAAFLLSFIPGLGHLYLGRYVRGVLYGGASFGPIFLLILMDFGSGGSIPADFAMLMIGFALVAAAINMLDMIITLLARGNGTPHGGAGMNRSWTGDGTKTYSAGSAGGFYGSPASAGEAGGGTPDGTMGGNLPYGQYGQDQARMSSPHWSPAEAAQQQDERFKTILLSFIPGLGHFQLGLMQRGLTFLISFFGLFAMIAFVSYMTREDGFFVFLLGLPVIVFYCIFDAIQQLNRKHRGETLVDRSIIEELDLNRQDGRKSKLVAMFLSIFPGAGHMYLGLQRRGLQLMAGFLFSIYIMDVLRLSIFMFLIPIIWFFSLFDALQLVSKHDREELQDIPLVGWLLNHQKWLGIAFIAFGGYYLLDRVVLQLLERKFPELHISGYFHQYFQLFVISTLLIGGGLRLLLGSSVKKEGDGQ</sequence>
<gene>
    <name evidence="2" type="ORF">DQG23_27155</name>
</gene>
<feature type="transmembrane region" description="Helical" evidence="1">
    <location>
        <begin position="267"/>
        <end position="285"/>
    </location>
</feature>
<keyword evidence="1" id="KW-0472">Membrane</keyword>